<dbReference type="OrthoDB" id="10636785at2759"/>
<dbReference type="GO" id="GO:0034220">
    <property type="term" value="P:monoatomic ion transmembrane transport"/>
    <property type="evidence" value="ECO:0007669"/>
    <property type="project" value="UniProtKB-KW"/>
</dbReference>
<keyword evidence="1" id="KW-0406">Ion transport</keyword>
<dbReference type="EMBL" id="BKCP01004961">
    <property type="protein sequence ID" value="GER35459.1"/>
    <property type="molecule type" value="Genomic_DNA"/>
</dbReference>
<dbReference type="Proteomes" id="UP000325081">
    <property type="component" value="Unassembled WGS sequence"/>
</dbReference>
<sequence length="228" mass="25534">MMPIIAGTPLSSANHTCASCVSLGAKDIAIISLFSSINCSPYAPISQRNKSTNIVNIRVGPARKHSASSRKPEPVPLDLNPVLNSLLNTQLLVRYIRVPRVIPALWPFKGALIVRWGRDKTPQQLVFRRAVPFPVLEHVPVELPASLLVFARSVLGRNFSVESEELTASWWWVSKSSWSGIIDEVADEEDCGRWVLMFSFSFSQLTFEEEKSVWVDWMGDRPCQAPKM</sequence>
<accession>A0A5A7PRP2</accession>
<comment type="caution">
    <text evidence="1">The sequence shown here is derived from an EMBL/GenBank/DDBJ whole genome shotgun (WGS) entry which is preliminary data.</text>
</comment>
<keyword evidence="2" id="KW-1185">Reference proteome</keyword>
<evidence type="ECO:0000313" key="1">
    <source>
        <dbReference type="EMBL" id="GER35459.1"/>
    </source>
</evidence>
<reference evidence="2" key="1">
    <citation type="journal article" date="2019" name="Curr. Biol.">
        <title>Genome Sequence of Striga asiatica Provides Insight into the Evolution of Plant Parasitism.</title>
        <authorList>
            <person name="Yoshida S."/>
            <person name="Kim S."/>
            <person name="Wafula E.K."/>
            <person name="Tanskanen J."/>
            <person name="Kim Y.M."/>
            <person name="Honaas L."/>
            <person name="Yang Z."/>
            <person name="Spallek T."/>
            <person name="Conn C.E."/>
            <person name="Ichihashi Y."/>
            <person name="Cheong K."/>
            <person name="Cui S."/>
            <person name="Der J.P."/>
            <person name="Gundlach H."/>
            <person name="Jiao Y."/>
            <person name="Hori C."/>
            <person name="Ishida J.K."/>
            <person name="Kasahara H."/>
            <person name="Kiba T."/>
            <person name="Kim M.S."/>
            <person name="Koo N."/>
            <person name="Laohavisit A."/>
            <person name="Lee Y.H."/>
            <person name="Lumba S."/>
            <person name="McCourt P."/>
            <person name="Mortimer J.C."/>
            <person name="Mutuku J.M."/>
            <person name="Nomura T."/>
            <person name="Sasaki-Sekimoto Y."/>
            <person name="Seto Y."/>
            <person name="Wang Y."/>
            <person name="Wakatake T."/>
            <person name="Sakakibara H."/>
            <person name="Demura T."/>
            <person name="Yamaguchi S."/>
            <person name="Yoneyama K."/>
            <person name="Manabe R.I."/>
            <person name="Nelson D.C."/>
            <person name="Schulman A.H."/>
            <person name="Timko M.P."/>
            <person name="dePamphilis C.W."/>
            <person name="Choi D."/>
            <person name="Shirasu K."/>
        </authorList>
    </citation>
    <scope>NUCLEOTIDE SEQUENCE [LARGE SCALE GENOMIC DNA]</scope>
    <source>
        <strain evidence="2">cv. UVA1</strain>
    </source>
</reference>
<dbReference type="AlphaFoldDB" id="A0A5A7PRP2"/>
<gene>
    <name evidence="1" type="ORF">STAS_11742</name>
</gene>
<keyword evidence="1" id="KW-0407">Ion channel</keyword>
<organism evidence="1 2">
    <name type="scientific">Striga asiatica</name>
    <name type="common">Asiatic witchweed</name>
    <name type="synonym">Buchnera asiatica</name>
    <dbReference type="NCBI Taxonomy" id="4170"/>
    <lineage>
        <taxon>Eukaryota</taxon>
        <taxon>Viridiplantae</taxon>
        <taxon>Streptophyta</taxon>
        <taxon>Embryophyta</taxon>
        <taxon>Tracheophyta</taxon>
        <taxon>Spermatophyta</taxon>
        <taxon>Magnoliopsida</taxon>
        <taxon>eudicotyledons</taxon>
        <taxon>Gunneridae</taxon>
        <taxon>Pentapetalae</taxon>
        <taxon>asterids</taxon>
        <taxon>lamiids</taxon>
        <taxon>Lamiales</taxon>
        <taxon>Orobanchaceae</taxon>
        <taxon>Buchnereae</taxon>
        <taxon>Striga</taxon>
    </lineage>
</organism>
<name>A0A5A7PRP2_STRAF</name>
<keyword evidence="1" id="KW-0813">Transport</keyword>
<proteinExistence type="predicted"/>
<protein>
    <submittedName>
        <fullName evidence="1">Sodium channel protein</fullName>
    </submittedName>
</protein>
<evidence type="ECO:0000313" key="2">
    <source>
        <dbReference type="Proteomes" id="UP000325081"/>
    </source>
</evidence>